<accession>A0A2A7ATQ5</accession>
<sequence length="134" mass="15832">MEIEYKQTKDFTADELQKLFLSVHWESGNYPEKLVRAMHNSTRVISAWDGDKLVGLVRALDDGETVAFLHYLLVAPAYQGQYIGDELMKRIMSFYQNLLYVKVMPSDPKTIPFYERYDFQQYDNYSAMVRKHFL</sequence>
<dbReference type="Pfam" id="PF00583">
    <property type="entry name" value="Acetyltransf_1"/>
    <property type="match status" value="1"/>
</dbReference>
<keyword evidence="2" id="KW-0012">Acyltransferase</keyword>
<dbReference type="InterPro" id="IPR016181">
    <property type="entry name" value="Acyl_CoA_acyltransferase"/>
</dbReference>
<dbReference type="InterPro" id="IPR000182">
    <property type="entry name" value="GNAT_dom"/>
</dbReference>
<dbReference type="Gene3D" id="3.40.630.30">
    <property type="match status" value="1"/>
</dbReference>
<protein>
    <submittedName>
        <fullName evidence="4">GNAT family N-acetyltransferase</fullName>
    </submittedName>
</protein>
<dbReference type="RefSeq" id="WP_097838924.1">
    <property type="nucleotide sequence ID" value="NZ_NMTY01000004.1"/>
</dbReference>
<evidence type="ECO:0000313" key="4">
    <source>
        <dbReference type="EMBL" id="PDX82493.1"/>
    </source>
</evidence>
<dbReference type="PROSITE" id="PS51186">
    <property type="entry name" value="GNAT"/>
    <property type="match status" value="1"/>
</dbReference>
<gene>
    <name evidence="4" type="ORF">CGS58_03255</name>
</gene>
<organism evidence="4 5">
    <name type="scientific">Faecalibacterium prausnitzii</name>
    <dbReference type="NCBI Taxonomy" id="853"/>
    <lineage>
        <taxon>Bacteria</taxon>
        <taxon>Bacillati</taxon>
        <taxon>Bacillota</taxon>
        <taxon>Clostridia</taxon>
        <taxon>Eubacteriales</taxon>
        <taxon>Oscillospiraceae</taxon>
        <taxon>Faecalibacterium</taxon>
    </lineage>
</organism>
<dbReference type="PANTHER" id="PTHR43626">
    <property type="entry name" value="ACYL-COA N-ACYLTRANSFERASE"/>
    <property type="match status" value="1"/>
</dbReference>
<dbReference type="CDD" id="cd04301">
    <property type="entry name" value="NAT_SF"/>
    <property type="match status" value="1"/>
</dbReference>
<feature type="domain" description="N-acetyltransferase" evidence="3">
    <location>
        <begin position="3"/>
        <end position="134"/>
    </location>
</feature>
<evidence type="ECO:0000256" key="2">
    <source>
        <dbReference type="ARBA" id="ARBA00023315"/>
    </source>
</evidence>
<keyword evidence="1 4" id="KW-0808">Transferase</keyword>
<dbReference type="SUPFAM" id="SSF55729">
    <property type="entry name" value="Acyl-CoA N-acyltransferases (Nat)"/>
    <property type="match status" value="1"/>
</dbReference>
<dbReference type="EMBL" id="NMTY01000004">
    <property type="protein sequence ID" value="PDX82493.1"/>
    <property type="molecule type" value="Genomic_DNA"/>
</dbReference>
<evidence type="ECO:0000313" key="5">
    <source>
        <dbReference type="Proteomes" id="UP000220005"/>
    </source>
</evidence>
<reference evidence="4 5" key="1">
    <citation type="journal article" date="2017" name="Front. Microbiol.">
        <title>New Insights into the Diversity of the Genus Faecalibacterium.</title>
        <authorList>
            <person name="Benevides L."/>
            <person name="Burman S."/>
            <person name="Martin R."/>
            <person name="Robert V."/>
            <person name="Thomas M."/>
            <person name="Miquel S."/>
            <person name="Chain F."/>
            <person name="Sokol H."/>
            <person name="Bermudez-Humaran L.G."/>
            <person name="Morrison M."/>
            <person name="Langella P."/>
            <person name="Azevedo V.A."/>
            <person name="Chatel J.M."/>
            <person name="Soares S."/>
        </authorList>
    </citation>
    <scope>NUCLEOTIDE SEQUENCE [LARGE SCALE GENOMIC DNA]</scope>
    <source>
        <strain evidence="4 5">CNCM I 4575</strain>
    </source>
</reference>
<proteinExistence type="predicted"/>
<dbReference type="AlphaFoldDB" id="A0A2A7ATQ5"/>
<name>A0A2A7ATQ5_9FIRM</name>
<dbReference type="GO" id="GO:0005737">
    <property type="term" value="C:cytoplasm"/>
    <property type="evidence" value="ECO:0007669"/>
    <property type="project" value="TreeGrafter"/>
</dbReference>
<comment type="caution">
    <text evidence="4">The sequence shown here is derived from an EMBL/GenBank/DDBJ whole genome shotgun (WGS) entry which is preliminary data.</text>
</comment>
<evidence type="ECO:0000256" key="1">
    <source>
        <dbReference type="ARBA" id="ARBA00022679"/>
    </source>
</evidence>
<evidence type="ECO:0000259" key="3">
    <source>
        <dbReference type="PROSITE" id="PS51186"/>
    </source>
</evidence>
<dbReference type="GO" id="GO:0008080">
    <property type="term" value="F:N-acetyltransferase activity"/>
    <property type="evidence" value="ECO:0007669"/>
    <property type="project" value="InterPro"/>
</dbReference>
<dbReference type="Proteomes" id="UP000220005">
    <property type="component" value="Unassembled WGS sequence"/>
</dbReference>
<dbReference type="InterPro" id="IPR045039">
    <property type="entry name" value="NSI-like"/>
</dbReference>
<dbReference type="PANTHER" id="PTHR43626:SF4">
    <property type="entry name" value="GCN5-RELATED N-ACETYLTRANSFERASE 2, CHLOROPLASTIC"/>
    <property type="match status" value="1"/>
</dbReference>